<keyword evidence="1" id="KW-0812">Transmembrane</keyword>
<keyword evidence="3" id="KW-1185">Reference proteome</keyword>
<keyword evidence="1" id="KW-0472">Membrane</keyword>
<gene>
    <name evidence="2" type="ORF">M2152_000651</name>
</gene>
<evidence type="ECO:0000313" key="3">
    <source>
        <dbReference type="Proteomes" id="UP001160142"/>
    </source>
</evidence>
<feature type="transmembrane region" description="Helical" evidence="1">
    <location>
        <begin position="20"/>
        <end position="39"/>
    </location>
</feature>
<reference evidence="2 3" key="1">
    <citation type="submission" date="2023-04" db="EMBL/GenBank/DDBJ databases">
        <title>Genome Encyclopedia of Bacteria and Archaea VI: Functional Genomics of Type Strains.</title>
        <authorList>
            <person name="Whitman W."/>
        </authorList>
    </citation>
    <scope>NUCLEOTIDE SEQUENCE [LARGE SCALE GENOMIC DNA]</scope>
    <source>
        <strain evidence="2 3">SG_E_30_P1</strain>
    </source>
</reference>
<dbReference type="Proteomes" id="UP001160142">
    <property type="component" value="Unassembled WGS sequence"/>
</dbReference>
<sequence>MSTALQLRASVAEHFERYWIVWVVGVGALIVGIAIGFALDGGTGFGAATSLTGIGGGEAPRQGGW</sequence>
<dbReference type="EMBL" id="JARXVQ010000001">
    <property type="protein sequence ID" value="MDH6180469.1"/>
    <property type="molecule type" value="Genomic_DNA"/>
</dbReference>
<organism evidence="2 3">
    <name type="scientific">Antiquaquibacter oligotrophicus</name>
    <dbReference type="NCBI Taxonomy" id="2880260"/>
    <lineage>
        <taxon>Bacteria</taxon>
        <taxon>Bacillati</taxon>
        <taxon>Actinomycetota</taxon>
        <taxon>Actinomycetes</taxon>
        <taxon>Micrococcales</taxon>
        <taxon>Microbacteriaceae</taxon>
        <taxon>Antiquaquibacter</taxon>
    </lineage>
</organism>
<dbReference type="RefSeq" id="WP_322132820.1">
    <property type="nucleotide sequence ID" value="NZ_CP085036.1"/>
</dbReference>
<evidence type="ECO:0000313" key="2">
    <source>
        <dbReference type="EMBL" id="MDH6180469.1"/>
    </source>
</evidence>
<keyword evidence="1" id="KW-1133">Transmembrane helix</keyword>
<name>A0ABT6KKS3_9MICO</name>
<evidence type="ECO:0000256" key="1">
    <source>
        <dbReference type="SAM" id="Phobius"/>
    </source>
</evidence>
<proteinExistence type="predicted"/>
<comment type="caution">
    <text evidence="2">The sequence shown here is derived from an EMBL/GenBank/DDBJ whole genome shotgun (WGS) entry which is preliminary data.</text>
</comment>
<accession>A0ABT6KKS3</accession>
<protein>
    <submittedName>
        <fullName evidence="2">Uncharacterized protein</fullName>
    </submittedName>
</protein>